<evidence type="ECO:0000313" key="1">
    <source>
        <dbReference type="EMBL" id="KAJ7549074.1"/>
    </source>
</evidence>
<accession>A0ACC2D449</accession>
<dbReference type="EMBL" id="CM055098">
    <property type="protein sequence ID" value="KAJ7549074.1"/>
    <property type="molecule type" value="Genomic_DNA"/>
</dbReference>
<evidence type="ECO:0000313" key="2">
    <source>
        <dbReference type="Proteomes" id="UP001162992"/>
    </source>
</evidence>
<keyword evidence="2" id="KW-1185">Reference proteome</keyword>
<name>A0ACC2D449_DIPCM</name>
<gene>
    <name evidence="1" type="ORF">O6H91_07G039200</name>
</gene>
<dbReference type="Proteomes" id="UP001162992">
    <property type="component" value="Chromosome 7"/>
</dbReference>
<proteinExistence type="predicted"/>
<protein>
    <submittedName>
        <fullName evidence="1">Uncharacterized protein</fullName>
    </submittedName>
</protein>
<organism evidence="1 2">
    <name type="scientific">Diphasiastrum complanatum</name>
    <name type="common">Issler's clubmoss</name>
    <name type="synonym">Lycopodium complanatum</name>
    <dbReference type="NCBI Taxonomy" id="34168"/>
    <lineage>
        <taxon>Eukaryota</taxon>
        <taxon>Viridiplantae</taxon>
        <taxon>Streptophyta</taxon>
        <taxon>Embryophyta</taxon>
        <taxon>Tracheophyta</taxon>
        <taxon>Lycopodiopsida</taxon>
        <taxon>Lycopodiales</taxon>
        <taxon>Lycopodiaceae</taxon>
        <taxon>Lycopodioideae</taxon>
        <taxon>Diphasiastrum</taxon>
    </lineage>
</organism>
<comment type="caution">
    <text evidence="1">The sequence shown here is derived from an EMBL/GenBank/DDBJ whole genome shotgun (WGS) entry which is preliminary data.</text>
</comment>
<sequence length="324" mass="36643">MIGFLFSLIWIVADAVTSPWRKLIWWALWLYFTSWRIAFTATLKVLNAPFRILDAVRREQQLKEELCQLQIQCEELQRKKGDAEMRLDFIAKDRRRLRESLDHTVAEWEKSIGRLKVLKARVQELESQTLKLTALKEEEQMIKNTIVGSLSTAKLAYSDTKVQNMLVTAIHNNCWDDGKKSVKQNFLVAGESLGTDVSIDRNDDMQCEGRGPAIVSSIFSALLSALVGVITYEAQDPCMPLVIALFIVVGMSLKNVFLFFSKLQNRLGFEAATLLSFNCFILGTLAFPAFPRVANFSSLVILESGKWVMSYFGMSMSDNLSSSV</sequence>
<reference evidence="2" key="1">
    <citation type="journal article" date="2024" name="Proc. Natl. Acad. Sci. U.S.A.">
        <title>Extraordinary preservation of gene collinearity over three hundred million years revealed in homosporous lycophytes.</title>
        <authorList>
            <person name="Li C."/>
            <person name="Wickell D."/>
            <person name="Kuo L.Y."/>
            <person name="Chen X."/>
            <person name="Nie B."/>
            <person name="Liao X."/>
            <person name="Peng D."/>
            <person name="Ji J."/>
            <person name="Jenkins J."/>
            <person name="Williams M."/>
            <person name="Shu S."/>
            <person name="Plott C."/>
            <person name="Barry K."/>
            <person name="Rajasekar S."/>
            <person name="Grimwood J."/>
            <person name="Han X."/>
            <person name="Sun S."/>
            <person name="Hou Z."/>
            <person name="He W."/>
            <person name="Dai G."/>
            <person name="Sun C."/>
            <person name="Schmutz J."/>
            <person name="Leebens-Mack J.H."/>
            <person name="Li F.W."/>
            <person name="Wang L."/>
        </authorList>
    </citation>
    <scope>NUCLEOTIDE SEQUENCE [LARGE SCALE GENOMIC DNA]</scope>
    <source>
        <strain evidence="2">cv. PW_Plant_1</strain>
    </source>
</reference>